<dbReference type="EMBL" id="JACAZE010000014">
    <property type="protein sequence ID" value="KAF7299878.1"/>
    <property type="molecule type" value="Genomic_DNA"/>
</dbReference>
<evidence type="ECO:0000313" key="2">
    <source>
        <dbReference type="Proteomes" id="UP000613580"/>
    </source>
</evidence>
<comment type="caution">
    <text evidence="1">The sequence shown here is derived from an EMBL/GenBank/DDBJ whole genome shotgun (WGS) entry which is preliminary data.</text>
</comment>
<dbReference type="CDD" id="cd18186">
    <property type="entry name" value="BTB_POZ_ZBTB_KLHL-like"/>
    <property type="match status" value="1"/>
</dbReference>
<dbReference type="Gene3D" id="3.30.710.10">
    <property type="entry name" value="Potassium Channel Kv1.1, Chain A"/>
    <property type="match status" value="1"/>
</dbReference>
<protein>
    <recommendedName>
        <fullName evidence="3">BTB domain-containing protein</fullName>
    </recommendedName>
</protein>
<organism evidence="1 2">
    <name type="scientific">Mycena chlorophos</name>
    <name type="common">Agaric fungus</name>
    <name type="synonym">Agaricus chlorophos</name>
    <dbReference type="NCBI Taxonomy" id="658473"/>
    <lineage>
        <taxon>Eukaryota</taxon>
        <taxon>Fungi</taxon>
        <taxon>Dikarya</taxon>
        <taxon>Basidiomycota</taxon>
        <taxon>Agaricomycotina</taxon>
        <taxon>Agaricomycetes</taxon>
        <taxon>Agaricomycetidae</taxon>
        <taxon>Agaricales</taxon>
        <taxon>Marasmiineae</taxon>
        <taxon>Mycenaceae</taxon>
        <taxon>Mycena</taxon>
    </lineage>
</organism>
<reference evidence="1" key="1">
    <citation type="submission" date="2020-05" db="EMBL/GenBank/DDBJ databases">
        <title>Mycena genomes resolve the evolution of fungal bioluminescence.</title>
        <authorList>
            <person name="Tsai I.J."/>
        </authorList>
    </citation>
    <scope>NUCLEOTIDE SEQUENCE</scope>
    <source>
        <strain evidence="1">110903Hualien_Pintung</strain>
    </source>
</reference>
<keyword evidence="2" id="KW-1185">Reference proteome</keyword>
<name>A0A8H6SHU2_MYCCL</name>
<dbReference type="OrthoDB" id="3157337at2759"/>
<accession>A0A8H6SHU2</accession>
<dbReference type="Proteomes" id="UP000613580">
    <property type="component" value="Unassembled WGS sequence"/>
</dbReference>
<proteinExistence type="predicted"/>
<sequence>MDVDEATLAPEIRSEPVPLLSQAAVPDSLYFFPTGDCTLLVGGVLFKLHKFALCRDAESESAFSHMFQDAEGSPTEIIPLDDSVEEFRHFCWALYALPDEIYRLGMGQKTQKTTGGFGRFFNKSTPLEKIDMRKFLGICNLAHKYLMPRFELWAWSVLQPHLSSYFPSCTLDDLEYLVDLGMRFRKAHSKFLLHNSEREWLGRLRSKNTACFGRALTLAEKHNRTSFQTDIYMEIRNQLLVGPSTISLDEFLTPMGLVEHQRECFIHGHAELSAMFQAPPPKLFVTTVPSYSSPCATHANCEKVWGRIICLDFRNVIPILEIARQHGRTSLAPAPCVGRFLDVDSYPHLDVVKTVFKSRKA</sequence>
<gene>
    <name evidence="1" type="ORF">HMN09_00995000</name>
</gene>
<evidence type="ECO:0008006" key="3">
    <source>
        <dbReference type="Google" id="ProtNLM"/>
    </source>
</evidence>
<dbReference type="AlphaFoldDB" id="A0A8H6SHU2"/>
<dbReference type="InterPro" id="IPR011333">
    <property type="entry name" value="SKP1/BTB/POZ_sf"/>
</dbReference>
<evidence type="ECO:0000313" key="1">
    <source>
        <dbReference type="EMBL" id="KAF7299878.1"/>
    </source>
</evidence>